<evidence type="ECO:0000259" key="2">
    <source>
        <dbReference type="PROSITE" id="PS50056"/>
    </source>
</evidence>
<dbReference type="PROSITE" id="PS00383">
    <property type="entry name" value="TYR_PHOSPHATASE_1"/>
    <property type="match status" value="1"/>
</dbReference>
<dbReference type="InterPro" id="IPR016130">
    <property type="entry name" value="Tyr_Pase_AS"/>
</dbReference>
<dbReference type="OrthoDB" id="9814896at2"/>
<dbReference type="InterPro" id="IPR000340">
    <property type="entry name" value="Dual-sp_phosphatase_cat-dom"/>
</dbReference>
<dbReference type="KEGG" id="elut:CKA38_04205"/>
<dbReference type="PROSITE" id="PS50056">
    <property type="entry name" value="TYR_PHOSPHATASE_2"/>
    <property type="match status" value="1"/>
</dbReference>
<keyword evidence="4" id="KW-1185">Reference proteome</keyword>
<dbReference type="GO" id="GO:0016791">
    <property type="term" value="F:phosphatase activity"/>
    <property type="evidence" value="ECO:0007669"/>
    <property type="project" value="TreeGrafter"/>
</dbReference>
<dbReference type="PANTHER" id="PTHR31126:SF72">
    <property type="entry name" value="DUAL SPECIFICITY PROTEIN PHOSPHATASE TPBA"/>
    <property type="match status" value="1"/>
</dbReference>
<protein>
    <recommendedName>
        <fullName evidence="2">Tyrosine specific protein phosphatases domain-containing protein</fullName>
    </recommendedName>
</protein>
<dbReference type="Pfam" id="PF00782">
    <property type="entry name" value="DSPc"/>
    <property type="match status" value="1"/>
</dbReference>
<evidence type="ECO:0000313" key="3">
    <source>
        <dbReference type="EMBL" id="AWI10508.1"/>
    </source>
</evidence>
<dbReference type="AlphaFoldDB" id="A0A2U8E6F0"/>
<gene>
    <name evidence="3" type="ORF">CKA38_04205</name>
</gene>
<reference evidence="3 4" key="1">
    <citation type="journal article" date="2018" name="Syst. Appl. Microbiol.">
        <title>Ereboglobus luteus gen. nov. sp. nov. from cockroach guts, and new insights into the oxygen relationship of the genera Opitutus and Didymococcus (Verrucomicrobia: Opitutaceae).</title>
        <authorList>
            <person name="Tegtmeier D."/>
            <person name="Belitz A."/>
            <person name="Radek R."/>
            <person name="Heimerl T."/>
            <person name="Brune A."/>
        </authorList>
    </citation>
    <scope>NUCLEOTIDE SEQUENCE [LARGE SCALE GENOMIC DNA]</scope>
    <source>
        <strain evidence="3 4">Ho45</strain>
    </source>
</reference>
<proteinExistence type="inferred from homology"/>
<dbReference type="EMBL" id="CP023004">
    <property type="protein sequence ID" value="AWI10508.1"/>
    <property type="molecule type" value="Genomic_DNA"/>
</dbReference>
<dbReference type="Proteomes" id="UP000244896">
    <property type="component" value="Chromosome"/>
</dbReference>
<evidence type="ECO:0000313" key="4">
    <source>
        <dbReference type="Proteomes" id="UP000244896"/>
    </source>
</evidence>
<dbReference type="InterPro" id="IPR029021">
    <property type="entry name" value="Prot-tyrosine_phosphatase-like"/>
</dbReference>
<organism evidence="3 4">
    <name type="scientific">Ereboglobus luteus</name>
    <dbReference type="NCBI Taxonomy" id="1796921"/>
    <lineage>
        <taxon>Bacteria</taxon>
        <taxon>Pseudomonadati</taxon>
        <taxon>Verrucomicrobiota</taxon>
        <taxon>Opitutia</taxon>
        <taxon>Opitutales</taxon>
        <taxon>Opitutaceae</taxon>
        <taxon>Ereboglobus</taxon>
    </lineage>
</organism>
<dbReference type="SUPFAM" id="SSF52799">
    <property type="entry name" value="(Phosphotyrosine protein) phosphatases II"/>
    <property type="match status" value="1"/>
</dbReference>
<comment type="similarity">
    <text evidence="1">Belongs to the protein-tyrosine phosphatase family.</text>
</comment>
<name>A0A2U8E6F0_9BACT</name>
<sequence>MNLWRVTPTFYRCEQFKKSEVAELQRLGIRTSVNLRNFNSDDKELEGSTIKQVRVRINTWSITDKHVVAALAAIQAAQAEGPVVLHCQHGADRTGLVTAMYRIVYQGWTRDAALDELRNGSYGYHSIWKNIPKYIQKVDTKKIRKAVDRRLAEEAAKAG</sequence>
<evidence type="ECO:0000256" key="1">
    <source>
        <dbReference type="ARBA" id="ARBA00009580"/>
    </source>
</evidence>
<feature type="domain" description="Tyrosine specific protein phosphatases" evidence="2">
    <location>
        <begin position="65"/>
        <end position="119"/>
    </location>
</feature>
<accession>A0A2U8E6F0</accession>
<dbReference type="InterPro" id="IPR000387">
    <property type="entry name" value="Tyr_Pase_dom"/>
</dbReference>
<dbReference type="Gene3D" id="3.90.190.10">
    <property type="entry name" value="Protein tyrosine phosphatase superfamily"/>
    <property type="match status" value="1"/>
</dbReference>
<dbReference type="PANTHER" id="PTHR31126">
    <property type="entry name" value="TYROSINE-PROTEIN PHOSPHATASE"/>
    <property type="match status" value="1"/>
</dbReference>